<dbReference type="InterPro" id="IPR005079">
    <property type="entry name" value="Peptidase_C45_hydrolase"/>
</dbReference>
<organism evidence="2 3">
    <name type="scientific">Allocatelliglobosispora scoriae</name>
    <dbReference type="NCBI Taxonomy" id="643052"/>
    <lineage>
        <taxon>Bacteria</taxon>
        <taxon>Bacillati</taxon>
        <taxon>Actinomycetota</taxon>
        <taxon>Actinomycetes</taxon>
        <taxon>Micromonosporales</taxon>
        <taxon>Micromonosporaceae</taxon>
        <taxon>Allocatelliglobosispora</taxon>
    </lineage>
</organism>
<dbReference type="Proteomes" id="UP000587527">
    <property type="component" value="Unassembled WGS sequence"/>
</dbReference>
<evidence type="ECO:0000313" key="2">
    <source>
        <dbReference type="EMBL" id="MBB5871305.1"/>
    </source>
</evidence>
<dbReference type="NCBIfam" id="NF040521">
    <property type="entry name" value="C45_proenzyme"/>
    <property type="match status" value="1"/>
</dbReference>
<dbReference type="PANTHER" id="PTHR34180">
    <property type="entry name" value="PEPTIDASE C45"/>
    <property type="match status" value="1"/>
</dbReference>
<dbReference type="Gene3D" id="1.10.10.2120">
    <property type="match status" value="1"/>
</dbReference>
<dbReference type="GO" id="GO:0016746">
    <property type="term" value="F:acyltransferase activity"/>
    <property type="evidence" value="ECO:0007669"/>
    <property type="project" value="UniProtKB-KW"/>
</dbReference>
<reference evidence="2 3" key="1">
    <citation type="submission" date="2020-08" db="EMBL/GenBank/DDBJ databases">
        <title>Sequencing the genomes of 1000 actinobacteria strains.</title>
        <authorList>
            <person name="Klenk H.-P."/>
        </authorList>
    </citation>
    <scope>NUCLEOTIDE SEQUENCE [LARGE SCALE GENOMIC DNA]</scope>
    <source>
        <strain evidence="2 3">DSM 45362</strain>
    </source>
</reference>
<proteinExistence type="predicted"/>
<gene>
    <name evidence="2" type="ORF">F4553_004684</name>
</gene>
<comment type="caution">
    <text evidence="2">The sequence shown here is derived from an EMBL/GenBank/DDBJ whole genome shotgun (WGS) entry which is preliminary data.</text>
</comment>
<dbReference type="Pfam" id="PF03417">
    <property type="entry name" value="AAT"/>
    <property type="match status" value="1"/>
</dbReference>
<keyword evidence="2" id="KW-0808">Transferase</keyword>
<protein>
    <submittedName>
        <fullName evidence="2">Isopenicillin-N N-acyltransferase-like protein</fullName>
    </submittedName>
</protein>
<dbReference type="AlphaFoldDB" id="A0A841BUE0"/>
<accession>A0A841BUE0</accession>
<feature type="domain" description="Peptidase C45 hydrolase" evidence="1">
    <location>
        <begin position="102"/>
        <end position="334"/>
    </location>
</feature>
<dbReference type="PANTHER" id="PTHR34180:SF1">
    <property type="entry name" value="BETA-ALANYL-DOPAMINE_CARCININE HYDROLASE"/>
    <property type="match status" value="1"/>
</dbReference>
<sequence>MIRANVEAYLERFSAGVGLDRAAVTVQGAVYRATTLAHFPRLAATLDAVAEAAGVEVELIYAINARSELLYGTVACGAPGDPPAGEGECTSLGVLGSHTVNGHTIIGQNWDWHPEQRPYTLLLITRDERGHEIAALTEAGMLAKAGLNSRGVGVCVNLLGSDRDGRPGGVPYHVLLRSVLEADSLSWSLRNAIRSPRSASINLMIGAAAQDGPGEVIDLELVPGDSAWLHPQDGLLVHANHFEAPLPIYDTIKDWGGSSLFRSARMRRLLADRIAEGKGRIDGPGIVEALCDHQSAPISICRHVDERDAVLDRSETIWTVVMDLEDRSIQLIAGPPCTGGEGQTFRPFS</sequence>
<evidence type="ECO:0000259" key="1">
    <source>
        <dbReference type="Pfam" id="PF03417"/>
    </source>
</evidence>
<dbReference type="InterPro" id="IPR047801">
    <property type="entry name" value="Peptidase_C45"/>
</dbReference>
<keyword evidence="3" id="KW-1185">Reference proteome</keyword>
<evidence type="ECO:0000313" key="3">
    <source>
        <dbReference type="Proteomes" id="UP000587527"/>
    </source>
</evidence>
<name>A0A841BUE0_9ACTN</name>
<dbReference type="Gene3D" id="3.60.60.10">
    <property type="entry name" value="Penicillin V Acylase, Chain A"/>
    <property type="match status" value="1"/>
</dbReference>
<dbReference type="EMBL" id="JACHMN010000002">
    <property type="protein sequence ID" value="MBB5871305.1"/>
    <property type="molecule type" value="Genomic_DNA"/>
</dbReference>
<keyword evidence="2" id="KW-0012">Acyltransferase</keyword>
<dbReference type="InterPro" id="IPR047794">
    <property type="entry name" value="C45_proenzyme-like"/>
</dbReference>